<evidence type="ECO:0000313" key="1">
    <source>
        <dbReference type="EMBL" id="GGB61722.1"/>
    </source>
</evidence>
<evidence type="ECO:0000313" key="2">
    <source>
        <dbReference type="Proteomes" id="UP000614261"/>
    </source>
</evidence>
<dbReference type="Proteomes" id="UP000614261">
    <property type="component" value="Unassembled WGS sequence"/>
</dbReference>
<comment type="caution">
    <text evidence="1">The sequence shown here is derived from an EMBL/GenBank/DDBJ whole genome shotgun (WGS) entry which is preliminary data.</text>
</comment>
<accession>A0ABQ1J770</accession>
<keyword evidence="2" id="KW-1185">Reference proteome</keyword>
<name>A0ABQ1J770_9SPHN</name>
<sequence>MFGVEQDPKHKPLPAIMPTRVKATVIVDNNELPRSKPHGHLGPIDFLHQERNQSAVDKPIIAVSIDAKPQPKSVLPHSLKHGPVKALLPIVVTNAKLFSDEIDYRWMRFSKSGKDLGEVMNAKITTC</sequence>
<proteinExistence type="predicted"/>
<organism evidence="1 2">
    <name type="scientific">Blastomonas aquatica</name>
    <dbReference type="NCBI Taxonomy" id="1510276"/>
    <lineage>
        <taxon>Bacteria</taxon>
        <taxon>Pseudomonadati</taxon>
        <taxon>Pseudomonadota</taxon>
        <taxon>Alphaproteobacteria</taxon>
        <taxon>Sphingomonadales</taxon>
        <taxon>Sphingomonadaceae</taxon>
        <taxon>Blastomonas</taxon>
    </lineage>
</organism>
<reference evidence="2" key="1">
    <citation type="journal article" date="2019" name="Int. J. Syst. Evol. Microbiol.">
        <title>The Global Catalogue of Microorganisms (GCM) 10K type strain sequencing project: providing services to taxonomists for standard genome sequencing and annotation.</title>
        <authorList>
            <consortium name="The Broad Institute Genomics Platform"/>
            <consortium name="The Broad Institute Genome Sequencing Center for Infectious Disease"/>
            <person name="Wu L."/>
            <person name="Ma J."/>
        </authorList>
    </citation>
    <scope>NUCLEOTIDE SEQUENCE [LARGE SCALE GENOMIC DNA]</scope>
    <source>
        <strain evidence="2">CGMCC 1.12851</strain>
    </source>
</reference>
<protein>
    <submittedName>
        <fullName evidence="1">Uncharacterized protein</fullName>
    </submittedName>
</protein>
<gene>
    <name evidence="1" type="ORF">GCM10010833_15910</name>
</gene>
<dbReference type="EMBL" id="BMGD01000002">
    <property type="protein sequence ID" value="GGB61722.1"/>
    <property type="molecule type" value="Genomic_DNA"/>
</dbReference>